<evidence type="ECO:0000256" key="4">
    <source>
        <dbReference type="ARBA" id="ARBA00023125"/>
    </source>
</evidence>
<feature type="domain" description="AP2/ERF" evidence="10">
    <location>
        <begin position="181"/>
        <end position="239"/>
    </location>
</feature>
<dbReference type="CDD" id="cd00018">
    <property type="entry name" value="AP2"/>
    <property type="match status" value="1"/>
</dbReference>
<comment type="subcellular location">
    <subcellularLocation>
        <location evidence="1">Nucleus</location>
    </subcellularLocation>
</comment>
<dbReference type="InterPro" id="IPR036955">
    <property type="entry name" value="AP2/ERF_dom_sf"/>
</dbReference>
<evidence type="ECO:0000259" key="10">
    <source>
        <dbReference type="PROSITE" id="PS51032"/>
    </source>
</evidence>
<dbReference type="SMART" id="SM00380">
    <property type="entry name" value="AP2"/>
    <property type="match status" value="1"/>
</dbReference>
<evidence type="ECO:0000256" key="3">
    <source>
        <dbReference type="ARBA" id="ARBA00023015"/>
    </source>
</evidence>
<dbReference type="GO" id="GO:0003700">
    <property type="term" value="F:DNA-binding transcription factor activity"/>
    <property type="evidence" value="ECO:0007669"/>
    <property type="project" value="InterPro"/>
</dbReference>
<reference evidence="12" key="1">
    <citation type="journal article" date="2019" name="Gigascience">
        <title>De novo genome assembly of the endangered Acer yangbiense, a plant species with extremely small populations endemic to Yunnan Province, China.</title>
        <authorList>
            <person name="Yang J."/>
            <person name="Wariss H.M."/>
            <person name="Tao L."/>
            <person name="Zhang R."/>
            <person name="Yun Q."/>
            <person name="Hollingsworth P."/>
            <person name="Dao Z."/>
            <person name="Luo G."/>
            <person name="Guo H."/>
            <person name="Ma Y."/>
            <person name="Sun W."/>
        </authorList>
    </citation>
    <scope>NUCLEOTIDE SEQUENCE [LARGE SCALE GENOMIC DNA]</scope>
    <source>
        <strain evidence="12">cv. Malutang</strain>
    </source>
</reference>
<keyword evidence="6" id="KW-0804">Transcription</keyword>
<dbReference type="PANTHER" id="PTHR31190:SF499">
    <property type="entry name" value="ETHYLENE-RESPONSIVE TRANSCRIPTION FACTOR ERF105"/>
    <property type="match status" value="1"/>
</dbReference>
<keyword evidence="2" id="KW-0936">Ethylene signaling pathway</keyword>
<dbReference type="PROSITE" id="PS51032">
    <property type="entry name" value="AP2_ERF"/>
    <property type="match status" value="1"/>
</dbReference>
<proteinExistence type="inferred from homology"/>
<dbReference type="AlphaFoldDB" id="A0A5C7H3B7"/>
<name>A0A5C7H3B7_9ROSI</name>
<dbReference type="EMBL" id="VAHF01000011">
    <property type="protein sequence ID" value="TXG51195.1"/>
    <property type="molecule type" value="Genomic_DNA"/>
</dbReference>
<dbReference type="InterPro" id="IPR016177">
    <property type="entry name" value="DNA-bd_dom_sf"/>
</dbReference>
<feature type="compositionally biased region" description="Polar residues" evidence="9">
    <location>
        <begin position="129"/>
        <end position="142"/>
    </location>
</feature>
<evidence type="ECO:0000256" key="5">
    <source>
        <dbReference type="ARBA" id="ARBA00023159"/>
    </source>
</evidence>
<keyword evidence="5" id="KW-0010">Activator</keyword>
<evidence type="ECO:0000256" key="1">
    <source>
        <dbReference type="ARBA" id="ARBA00004123"/>
    </source>
</evidence>
<dbReference type="OrthoDB" id="674504at2759"/>
<dbReference type="PRINTS" id="PR00367">
    <property type="entry name" value="ETHRSPELEMNT"/>
</dbReference>
<evidence type="ECO:0000256" key="7">
    <source>
        <dbReference type="ARBA" id="ARBA00023242"/>
    </source>
</evidence>
<gene>
    <name evidence="11" type="ORF">EZV62_023719</name>
</gene>
<keyword evidence="3" id="KW-0805">Transcription regulation</keyword>
<dbReference type="GO" id="GO:0006950">
    <property type="term" value="P:response to stress"/>
    <property type="evidence" value="ECO:0007669"/>
    <property type="project" value="UniProtKB-ARBA"/>
</dbReference>
<keyword evidence="4" id="KW-0238">DNA-binding</keyword>
<dbReference type="Gene3D" id="3.30.730.10">
    <property type="entry name" value="AP2/ERF domain"/>
    <property type="match status" value="1"/>
</dbReference>
<evidence type="ECO:0000256" key="9">
    <source>
        <dbReference type="SAM" id="MobiDB-lite"/>
    </source>
</evidence>
<dbReference type="InterPro" id="IPR044808">
    <property type="entry name" value="ERF_plant"/>
</dbReference>
<keyword evidence="12" id="KW-1185">Reference proteome</keyword>
<dbReference type="InterPro" id="IPR001471">
    <property type="entry name" value="AP2/ERF_dom"/>
</dbReference>
<keyword evidence="7" id="KW-0539">Nucleus</keyword>
<dbReference type="GO" id="GO:0009873">
    <property type="term" value="P:ethylene-activated signaling pathway"/>
    <property type="evidence" value="ECO:0007669"/>
    <property type="project" value="UniProtKB-KW"/>
</dbReference>
<feature type="region of interest" description="Disordered" evidence="9">
    <location>
        <begin position="120"/>
        <end position="142"/>
    </location>
</feature>
<dbReference type="PANTHER" id="PTHR31190">
    <property type="entry name" value="DNA-BINDING DOMAIN"/>
    <property type="match status" value="1"/>
</dbReference>
<evidence type="ECO:0000256" key="2">
    <source>
        <dbReference type="ARBA" id="ARBA00022745"/>
    </source>
</evidence>
<dbReference type="GO" id="GO:0000976">
    <property type="term" value="F:transcription cis-regulatory region binding"/>
    <property type="evidence" value="ECO:0007669"/>
    <property type="project" value="UniProtKB-ARBA"/>
</dbReference>
<evidence type="ECO:0000313" key="12">
    <source>
        <dbReference type="Proteomes" id="UP000323000"/>
    </source>
</evidence>
<organism evidence="11 12">
    <name type="scientific">Acer yangbiense</name>
    <dbReference type="NCBI Taxonomy" id="1000413"/>
    <lineage>
        <taxon>Eukaryota</taxon>
        <taxon>Viridiplantae</taxon>
        <taxon>Streptophyta</taxon>
        <taxon>Embryophyta</taxon>
        <taxon>Tracheophyta</taxon>
        <taxon>Spermatophyta</taxon>
        <taxon>Magnoliopsida</taxon>
        <taxon>eudicotyledons</taxon>
        <taxon>Gunneridae</taxon>
        <taxon>Pentapetalae</taxon>
        <taxon>rosids</taxon>
        <taxon>malvids</taxon>
        <taxon>Sapindales</taxon>
        <taxon>Sapindaceae</taxon>
        <taxon>Hippocastanoideae</taxon>
        <taxon>Acereae</taxon>
        <taxon>Acer</taxon>
    </lineage>
</organism>
<sequence>MATPNEIQALEFIENQLFGENSPIARSLTDLFSSGSNFGSSEWMNGIEARVSNSFSSQTSSSDCTSDYSIFNFNTDSFFEFESKPRIIDLITPKSTDLCTQLSDNSFEFDTKPQILSESSSYSSEFESKPNTCQDSTSQTQITRKPSLKISLPKIPTKLLHFNNSNCQTGQEASDVAEERHYRGVRRRPWGKYAAEIRDPTRRGSRVWLGTFDTAIEAARAYDRAAFKLRGSKAIVNFPLEAGKCESSEEAGKCEARTDAGACGRKRVRGGENEEVEKKREAKVVKTECVETVKDVPLTPSGFTAFWDLEEWVDCSDVKSIYNVPLLSPLSPHPAFGFPQLMVL</sequence>
<evidence type="ECO:0000256" key="6">
    <source>
        <dbReference type="ARBA" id="ARBA00023163"/>
    </source>
</evidence>
<evidence type="ECO:0000256" key="8">
    <source>
        <dbReference type="ARBA" id="ARBA00024343"/>
    </source>
</evidence>
<dbReference type="SUPFAM" id="SSF54171">
    <property type="entry name" value="DNA-binding domain"/>
    <property type="match status" value="1"/>
</dbReference>
<evidence type="ECO:0000313" key="11">
    <source>
        <dbReference type="EMBL" id="TXG51195.1"/>
    </source>
</evidence>
<protein>
    <recommendedName>
        <fullName evidence="10">AP2/ERF domain-containing protein</fullName>
    </recommendedName>
</protein>
<dbReference type="FunFam" id="3.30.730.10:FF:000001">
    <property type="entry name" value="Ethylene-responsive transcription factor 2"/>
    <property type="match status" value="1"/>
</dbReference>
<accession>A0A5C7H3B7</accession>
<dbReference type="Proteomes" id="UP000323000">
    <property type="component" value="Chromosome 11"/>
</dbReference>
<dbReference type="GO" id="GO:0005634">
    <property type="term" value="C:nucleus"/>
    <property type="evidence" value="ECO:0007669"/>
    <property type="project" value="UniProtKB-SubCell"/>
</dbReference>
<comment type="caution">
    <text evidence="11">The sequence shown here is derived from an EMBL/GenBank/DDBJ whole genome shotgun (WGS) entry which is preliminary data.</text>
</comment>
<dbReference type="Pfam" id="PF00847">
    <property type="entry name" value="AP2"/>
    <property type="match status" value="1"/>
</dbReference>
<comment type="similarity">
    <text evidence="8">Belongs to the AP2/ERF transcription factor family. ERF subfamily.</text>
</comment>